<organism evidence="1 2">
    <name type="scientific">Candidatus Eubacterium faecale</name>
    <dbReference type="NCBI Taxonomy" id="2838568"/>
    <lineage>
        <taxon>Bacteria</taxon>
        <taxon>Bacillati</taxon>
        <taxon>Bacillota</taxon>
        <taxon>Clostridia</taxon>
        <taxon>Eubacteriales</taxon>
        <taxon>Eubacteriaceae</taxon>
        <taxon>Eubacterium</taxon>
    </lineage>
</organism>
<comment type="caution">
    <text evidence="1">The sequence shown here is derived from an EMBL/GenBank/DDBJ whole genome shotgun (WGS) entry which is preliminary data.</text>
</comment>
<sequence length="391" mass="44864">MNENEKYFVLLIASYLNQEEPPTAGNKIDWEEIYRLSAIHNVAAITANQILQLKHGSLPNDELLSKFRQQIGYTVIDAAEKEETVAFIKDLLCNAGIDFLFVKGAILKKYYPIPEFRTGSDTDVIIRNEDIKKCAQVFCAKNCVVKTESTNGFSVLYKKQHIEIHGTQDYDHAFFADIFDMCTKNGNEYRLKAEYHLLYVLCHIIKHFKNCGAGIKMFMDIDVLLRREKELDIALFWNLCTKLNIETFAKASFALCHYWFKTPIKRETDVKLDPQLKELFETEILNSGNFGFNARDLGDFYINKAIGKSGKNGANAKIRAIFKMLFPPKKYLESKYGYVKKRPYLLPLAWISRLCAAVFKRSAHSASTIRSILHTGTDAEQYKKLLNELGI</sequence>
<reference evidence="1" key="2">
    <citation type="submission" date="2021-04" db="EMBL/GenBank/DDBJ databases">
        <authorList>
            <person name="Gilroy R."/>
        </authorList>
    </citation>
    <scope>NUCLEOTIDE SEQUENCE</scope>
    <source>
        <strain evidence="1">CHK188-16595</strain>
    </source>
</reference>
<dbReference type="InterPro" id="IPR039498">
    <property type="entry name" value="NTP_transf_5"/>
</dbReference>
<reference evidence="1" key="1">
    <citation type="journal article" date="2021" name="PeerJ">
        <title>Extensive microbial diversity within the chicken gut microbiome revealed by metagenomics and culture.</title>
        <authorList>
            <person name="Gilroy R."/>
            <person name="Ravi A."/>
            <person name="Getino M."/>
            <person name="Pursley I."/>
            <person name="Horton D.L."/>
            <person name="Alikhan N.F."/>
            <person name="Baker D."/>
            <person name="Gharbi K."/>
            <person name="Hall N."/>
            <person name="Watson M."/>
            <person name="Adriaenssens E.M."/>
            <person name="Foster-Nyarko E."/>
            <person name="Jarju S."/>
            <person name="Secka A."/>
            <person name="Antonio M."/>
            <person name="Oren A."/>
            <person name="Chaudhuri R.R."/>
            <person name="La Ragione R."/>
            <person name="Hildebrand F."/>
            <person name="Pallen M.J."/>
        </authorList>
    </citation>
    <scope>NUCLEOTIDE SEQUENCE</scope>
    <source>
        <strain evidence="1">CHK188-16595</strain>
    </source>
</reference>
<accession>A0A9D2MJI8</accession>
<dbReference type="EMBL" id="DWXN01000012">
    <property type="protein sequence ID" value="HJB75221.1"/>
    <property type="molecule type" value="Genomic_DNA"/>
</dbReference>
<gene>
    <name evidence="1" type="ORF">IAA37_06060</name>
</gene>
<dbReference type="AlphaFoldDB" id="A0A9D2MJI8"/>
<evidence type="ECO:0000313" key="1">
    <source>
        <dbReference type="EMBL" id="HJB75221.1"/>
    </source>
</evidence>
<name>A0A9D2MJI8_9FIRM</name>
<dbReference type="Proteomes" id="UP000823877">
    <property type="component" value="Unassembled WGS sequence"/>
</dbReference>
<protein>
    <submittedName>
        <fullName evidence="1">Nucleotidyltransferase family protein</fullName>
    </submittedName>
</protein>
<evidence type="ECO:0000313" key="2">
    <source>
        <dbReference type="Proteomes" id="UP000823877"/>
    </source>
</evidence>
<proteinExistence type="predicted"/>
<dbReference type="Pfam" id="PF14907">
    <property type="entry name" value="NTP_transf_5"/>
    <property type="match status" value="1"/>
</dbReference>